<dbReference type="EMBL" id="JAVIJP010000070">
    <property type="protein sequence ID" value="KAL3618930.1"/>
    <property type="molecule type" value="Genomic_DNA"/>
</dbReference>
<dbReference type="Proteomes" id="UP001632038">
    <property type="component" value="Unassembled WGS sequence"/>
</dbReference>
<comment type="caution">
    <text evidence="2">The sequence shown here is derived from an EMBL/GenBank/DDBJ whole genome shotgun (WGS) entry which is preliminary data.</text>
</comment>
<keyword evidence="3" id="KW-1185">Reference proteome</keyword>
<dbReference type="SMART" id="SM00684">
    <property type="entry name" value="DM15"/>
    <property type="match status" value="3"/>
</dbReference>
<feature type="compositionally biased region" description="Basic and acidic residues" evidence="1">
    <location>
        <begin position="57"/>
        <end position="76"/>
    </location>
</feature>
<feature type="region of interest" description="Disordered" evidence="1">
    <location>
        <begin position="53"/>
        <end position="112"/>
    </location>
</feature>
<protein>
    <submittedName>
        <fullName evidence="2">Uncharacterized protein</fullName>
    </submittedName>
</protein>
<sequence length="339" mass="38924">MTMVRSDASDVAFPVNLAHLEKNDVVVIPEAKNGNESEKKKMALEKNRVVVTLKATNRNEPEKKDDNFKYSDKDDAILSSRPPDYIAGRNNSEGPGDSSPRRKQTKGILKQQSIHNQRLLCGNFKIDRNSVGVVSESPPSDAVGFFFGYTPPDSHLNGPSQVSASPQSNLLGSSPPVDSALKPFPTFQHRSHKLLEENGFKQVLYKKYQKLCLSERMKMGVGRSEEMNTLYRFWCYFLRYIFSPSMYNEFKKLALEDAAANYNYGLECLFRFYCHGLEKEFREDLYKDFKQLALDFLKKGNLYGLEKYWVLNMEELYSSHDIHDVLRRWAGCFLEVITC</sequence>
<dbReference type="AlphaFoldDB" id="A0ABD3BN86"/>
<organism evidence="2 3">
    <name type="scientific">Castilleja foliolosa</name>
    <dbReference type="NCBI Taxonomy" id="1961234"/>
    <lineage>
        <taxon>Eukaryota</taxon>
        <taxon>Viridiplantae</taxon>
        <taxon>Streptophyta</taxon>
        <taxon>Embryophyta</taxon>
        <taxon>Tracheophyta</taxon>
        <taxon>Spermatophyta</taxon>
        <taxon>Magnoliopsida</taxon>
        <taxon>eudicotyledons</taxon>
        <taxon>Gunneridae</taxon>
        <taxon>Pentapetalae</taxon>
        <taxon>asterids</taxon>
        <taxon>lamiids</taxon>
        <taxon>Lamiales</taxon>
        <taxon>Orobanchaceae</taxon>
        <taxon>Pedicularideae</taxon>
        <taxon>Castillejinae</taxon>
        <taxon>Castilleja</taxon>
    </lineage>
</organism>
<accession>A0ABD3BN86</accession>
<name>A0ABD3BN86_9LAMI</name>
<evidence type="ECO:0000256" key="1">
    <source>
        <dbReference type="SAM" id="MobiDB-lite"/>
    </source>
</evidence>
<proteinExistence type="predicted"/>
<evidence type="ECO:0000313" key="3">
    <source>
        <dbReference type="Proteomes" id="UP001632038"/>
    </source>
</evidence>
<dbReference type="InterPro" id="IPR006607">
    <property type="entry name" value="DM15"/>
</dbReference>
<dbReference type="Pfam" id="PF21071">
    <property type="entry name" value="LARP1_HEAT"/>
    <property type="match status" value="1"/>
</dbReference>
<gene>
    <name evidence="2" type="ORF">CASFOL_037158</name>
</gene>
<reference evidence="3" key="1">
    <citation type="journal article" date="2024" name="IScience">
        <title>Strigolactones Initiate the Formation of Haustorium-like Structures in Castilleja.</title>
        <authorList>
            <person name="Buerger M."/>
            <person name="Peterson D."/>
            <person name="Chory J."/>
        </authorList>
    </citation>
    <scope>NUCLEOTIDE SEQUENCE [LARGE SCALE GENOMIC DNA]</scope>
</reference>
<evidence type="ECO:0000313" key="2">
    <source>
        <dbReference type="EMBL" id="KAL3618930.1"/>
    </source>
</evidence>